<dbReference type="PANTHER" id="PTHR30151:SF38">
    <property type="entry name" value="ALIPHATIC SULFONATES TRANSPORT PERMEASE PROTEIN SSUC-RELATED"/>
    <property type="match status" value="1"/>
</dbReference>
<dbReference type="SUPFAM" id="SSF161098">
    <property type="entry name" value="MetI-like"/>
    <property type="match status" value="1"/>
</dbReference>
<dbReference type="EMBL" id="CP000698">
    <property type="protein sequence ID" value="ABQ28033.1"/>
    <property type="molecule type" value="Genomic_DNA"/>
</dbReference>
<evidence type="ECO:0000313" key="9">
    <source>
        <dbReference type="EMBL" id="ABQ28033.1"/>
    </source>
</evidence>
<accession>A5G8B5</accession>
<dbReference type="STRING" id="351605.Gura_3884"/>
<evidence type="ECO:0000256" key="1">
    <source>
        <dbReference type="ARBA" id="ARBA00004651"/>
    </source>
</evidence>
<feature type="transmembrane region" description="Helical" evidence="7">
    <location>
        <begin position="129"/>
        <end position="148"/>
    </location>
</feature>
<feature type="transmembrane region" description="Helical" evidence="7">
    <location>
        <begin position="192"/>
        <end position="212"/>
    </location>
</feature>
<evidence type="ECO:0000256" key="6">
    <source>
        <dbReference type="ARBA" id="ARBA00023136"/>
    </source>
</evidence>
<dbReference type="PROSITE" id="PS50928">
    <property type="entry name" value="ABC_TM1"/>
    <property type="match status" value="1"/>
</dbReference>
<protein>
    <submittedName>
        <fullName evidence="9">Binding-protein-dependent transport systems inner membrane component</fullName>
    </submittedName>
</protein>
<dbReference type="GO" id="GO:0005886">
    <property type="term" value="C:plasma membrane"/>
    <property type="evidence" value="ECO:0007669"/>
    <property type="project" value="UniProtKB-SubCell"/>
</dbReference>
<comment type="subcellular location">
    <subcellularLocation>
        <location evidence="1 7">Cell membrane</location>
        <topology evidence="1 7">Multi-pass membrane protein</topology>
    </subcellularLocation>
</comment>
<evidence type="ECO:0000259" key="8">
    <source>
        <dbReference type="PROSITE" id="PS50928"/>
    </source>
</evidence>
<dbReference type="HOGENOM" id="CLU_046113_1_2_7"/>
<feature type="transmembrane region" description="Helical" evidence="7">
    <location>
        <begin position="12"/>
        <end position="29"/>
    </location>
</feature>
<dbReference type="InterPro" id="IPR000515">
    <property type="entry name" value="MetI-like"/>
</dbReference>
<evidence type="ECO:0000256" key="2">
    <source>
        <dbReference type="ARBA" id="ARBA00022448"/>
    </source>
</evidence>
<dbReference type="PANTHER" id="PTHR30151">
    <property type="entry name" value="ALKANE SULFONATE ABC TRANSPORTER-RELATED, MEMBRANE SUBUNIT"/>
    <property type="match status" value="1"/>
</dbReference>
<name>A5G8B5_GEOUR</name>
<dbReference type="Pfam" id="PF00528">
    <property type="entry name" value="BPD_transp_1"/>
    <property type="match status" value="1"/>
</dbReference>
<organism evidence="9 10">
    <name type="scientific">Geotalea uraniireducens (strain Rf4)</name>
    <name type="common">Geobacter uraniireducens</name>
    <dbReference type="NCBI Taxonomy" id="351605"/>
    <lineage>
        <taxon>Bacteria</taxon>
        <taxon>Pseudomonadati</taxon>
        <taxon>Thermodesulfobacteriota</taxon>
        <taxon>Desulfuromonadia</taxon>
        <taxon>Geobacterales</taxon>
        <taxon>Geobacteraceae</taxon>
        <taxon>Geotalea</taxon>
    </lineage>
</organism>
<keyword evidence="2 7" id="KW-0813">Transport</keyword>
<dbReference type="CDD" id="cd06261">
    <property type="entry name" value="TM_PBP2"/>
    <property type="match status" value="1"/>
</dbReference>
<keyword evidence="6 7" id="KW-0472">Membrane</keyword>
<evidence type="ECO:0000256" key="5">
    <source>
        <dbReference type="ARBA" id="ARBA00022989"/>
    </source>
</evidence>
<feature type="transmembrane region" description="Helical" evidence="7">
    <location>
        <begin position="67"/>
        <end position="88"/>
    </location>
</feature>
<keyword evidence="10" id="KW-1185">Reference proteome</keyword>
<feature type="transmembrane region" description="Helical" evidence="7">
    <location>
        <begin position="224"/>
        <end position="251"/>
    </location>
</feature>
<dbReference type="FunFam" id="1.10.3720.10:FF:000003">
    <property type="entry name" value="Aliphatic sulfonate ABC transporter permease"/>
    <property type="match status" value="1"/>
</dbReference>
<evidence type="ECO:0000313" key="10">
    <source>
        <dbReference type="Proteomes" id="UP000006695"/>
    </source>
</evidence>
<feature type="transmembrane region" description="Helical" evidence="7">
    <location>
        <begin position="108"/>
        <end position="123"/>
    </location>
</feature>
<comment type="similarity">
    <text evidence="7">Belongs to the binding-protein-dependent transport system permease family.</text>
</comment>
<dbReference type="RefSeq" id="WP_011940677.1">
    <property type="nucleotide sequence ID" value="NC_009483.1"/>
</dbReference>
<dbReference type="InterPro" id="IPR035906">
    <property type="entry name" value="MetI-like_sf"/>
</dbReference>
<dbReference type="Gene3D" id="1.10.3720.10">
    <property type="entry name" value="MetI-like"/>
    <property type="match status" value="1"/>
</dbReference>
<evidence type="ECO:0000256" key="3">
    <source>
        <dbReference type="ARBA" id="ARBA00022475"/>
    </source>
</evidence>
<feature type="domain" description="ABC transmembrane type-1" evidence="8">
    <location>
        <begin position="59"/>
        <end position="243"/>
    </location>
</feature>
<reference evidence="9 10" key="1">
    <citation type="submission" date="2007-05" db="EMBL/GenBank/DDBJ databases">
        <title>Complete sequence of Geobacter uraniireducens Rf4.</title>
        <authorList>
            <consortium name="US DOE Joint Genome Institute"/>
            <person name="Copeland A."/>
            <person name="Lucas S."/>
            <person name="Lapidus A."/>
            <person name="Barry K."/>
            <person name="Detter J.C."/>
            <person name="Glavina del Rio T."/>
            <person name="Hammon N."/>
            <person name="Israni S."/>
            <person name="Dalin E."/>
            <person name="Tice H."/>
            <person name="Pitluck S."/>
            <person name="Chertkov O."/>
            <person name="Brettin T."/>
            <person name="Bruce D."/>
            <person name="Han C."/>
            <person name="Schmutz J."/>
            <person name="Larimer F."/>
            <person name="Land M."/>
            <person name="Hauser L."/>
            <person name="Kyrpides N."/>
            <person name="Mikhailova N."/>
            <person name="Shelobolina E."/>
            <person name="Aklujkar M."/>
            <person name="Lovley D."/>
            <person name="Richardson P."/>
        </authorList>
    </citation>
    <scope>NUCLEOTIDE SEQUENCE [LARGE SCALE GENOMIC DNA]</scope>
    <source>
        <strain evidence="9 10">Rf4</strain>
    </source>
</reference>
<evidence type="ECO:0000256" key="7">
    <source>
        <dbReference type="RuleBase" id="RU363032"/>
    </source>
</evidence>
<keyword evidence="5 7" id="KW-1133">Transmembrane helix</keyword>
<dbReference type="OrthoDB" id="5396703at2"/>
<dbReference type="GO" id="GO:0042918">
    <property type="term" value="P:alkanesulfonate transmembrane transport"/>
    <property type="evidence" value="ECO:0007669"/>
    <property type="project" value="UniProtKB-ARBA"/>
</dbReference>
<proteinExistence type="inferred from homology"/>
<keyword evidence="4 7" id="KW-0812">Transmembrane</keyword>
<gene>
    <name evidence="9" type="ordered locus">Gura_3884</name>
</gene>
<evidence type="ECO:0000256" key="4">
    <source>
        <dbReference type="ARBA" id="ARBA00022692"/>
    </source>
</evidence>
<dbReference type="Proteomes" id="UP000006695">
    <property type="component" value="Chromosome"/>
</dbReference>
<dbReference type="AlphaFoldDB" id="A5G8B5"/>
<dbReference type="KEGG" id="gur:Gura_3884"/>
<sequence length="258" mass="28714">MRFPEGLQLHKKALGLIVPVLLLIAWEIVTRKELFSSLLLIPPQIVAQTFKDLIASGELINHLLASFARVFAGFLIGSLAGILLGAALGLSKRIEEYIGPTFHTVRQVPLYAWFPMLVLWFGIGEKSKVLFIAVAPFYIMALYTLEGIRGVPREYLEVGKVFEYGRLGLLRKFVLPSALPSIATGLRISLSFAWMAVVGAEILAASVGIGYMMNWGRQIFQNDIVFVGIITVGILGFIMDYLAGLVEAYFLRWRSSYR</sequence>
<keyword evidence="3" id="KW-1003">Cell membrane</keyword>